<dbReference type="PROSITE" id="PS00525">
    <property type="entry name" value="RIBOSOMAL_L6_1"/>
    <property type="match status" value="1"/>
</dbReference>
<organism evidence="10 11">
    <name type="scientific">Ostreobium quekettii</name>
    <dbReference type="NCBI Taxonomy" id="121088"/>
    <lineage>
        <taxon>Eukaryota</taxon>
        <taxon>Viridiplantae</taxon>
        <taxon>Chlorophyta</taxon>
        <taxon>core chlorophytes</taxon>
        <taxon>Ulvophyceae</taxon>
        <taxon>TCBD clade</taxon>
        <taxon>Bryopsidales</taxon>
        <taxon>Ostreobineae</taxon>
        <taxon>Ostreobiaceae</taxon>
        <taxon>Ostreobium</taxon>
    </lineage>
</organism>
<keyword evidence="3" id="KW-0694">RNA-binding</keyword>
<dbReference type="FunFam" id="3.90.930.12:FF:000002">
    <property type="entry name" value="50S ribosomal protein L6"/>
    <property type="match status" value="1"/>
</dbReference>
<evidence type="ECO:0000313" key="10">
    <source>
        <dbReference type="EMBL" id="CAD7697941.1"/>
    </source>
</evidence>
<dbReference type="InterPro" id="IPR000702">
    <property type="entry name" value="Ribosomal_uL6-like"/>
</dbReference>
<dbReference type="EMBL" id="CAJHUC010000733">
    <property type="protein sequence ID" value="CAD7697941.1"/>
    <property type="molecule type" value="Genomic_DNA"/>
</dbReference>
<gene>
    <name evidence="10" type="ORF">OSTQU699_LOCUS3302</name>
</gene>
<comment type="caution">
    <text evidence="10">The sequence shown here is derived from an EMBL/GenBank/DDBJ whole genome shotgun (WGS) entry which is preliminary data.</text>
</comment>
<dbReference type="InterPro" id="IPR020040">
    <property type="entry name" value="Ribosomal_uL6_a/b-dom"/>
</dbReference>
<evidence type="ECO:0000313" key="11">
    <source>
        <dbReference type="Proteomes" id="UP000708148"/>
    </source>
</evidence>
<evidence type="ECO:0000256" key="8">
    <source>
        <dbReference type="SAM" id="MobiDB-lite"/>
    </source>
</evidence>
<dbReference type="AlphaFoldDB" id="A0A8S1IVP6"/>
<dbReference type="InterPro" id="IPR036789">
    <property type="entry name" value="Ribosomal_uL6-like_a/b-dom_sf"/>
</dbReference>
<evidence type="ECO:0000259" key="9">
    <source>
        <dbReference type="Pfam" id="PF00347"/>
    </source>
</evidence>
<dbReference type="GO" id="GO:0003735">
    <property type="term" value="F:structural constituent of ribosome"/>
    <property type="evidence" value="ECO:0007669"/>
    <property type="project" value="InterPro"/>
</dbReference>
<comment type="similarity">
    <text evidence="1 7">Belongs to the universal ribosomal protein uL6 family.</text>
</comment>
<feature type="domain" description="Large ribosomal subunit protein uL6 alpha-beta" evidence="9">
    <location>
        <begin position="52"/>
        <end position="123"/>
    </location>
</feature>
<keyword evidence="11" id="KW-1185">Reference proteome</keyword>
<feature type="compositionally biased region" description="Low complexity" evidence="8">
    <location>
        <begin position="9"/>
        <end position="20"/>
    </location>
</feature>
<dbReference type="OrthoDB" id="540873at2759"/>
<dbReference type="InterPro" id="IPR019906">
    <property type="entry name" value="Ribosomal_uL6_bac-type"/>
</dbReference>
<evidence type="ECO:0000256" key="5">
    <source>
        <dbReference type="ARBA" id="ARBA00023274"/>
    </source>
</evidence>
<dbReference type="HAMAP" id="MF_01365_B">
    <property type="entry name" value="Ribosomal_uL6_B"/>
    <property type="match status" value="1"/>
</dbReference>
<evidence type="ECO:0000256" key="7">
    <source>
        <dbReference type="RuleBase" id="RU003869"/>
    </source>
</evidence>
<dbReference type="GO" id="GO:0005840">
    <property type="term" value="C:ribosome"/>
    <property type="evidence" value="ECO:0007669"/>
    <property type="project" value="UniProtKB-KW"/>
</dbReference>
<evidence type="ECO:0000256" key="4">
    <source>
        <dbReference type="ARBA" id="ARBA00022980"/>
    </source>
</evidence>
<dbReference type="GO" id="GO:0006412">
    <property type="term" value="P:translation"/>
    <property type="evidence" value="ECO:0007669"/>
    <property type="project" value="InterPro"/>
</dbReference>
<dbReference type="Proteomes" id="UP000708148">
    <property type="component" value="Unassembled WGS sequence"/>
</dbReference>
<dbReference type="NCBIfam" id="TIGR03654">
    <property type="entry name" value="L6_bact"/>
    <property type="match status" value="1"/>
</dbReference>
<dbReference type="PANTHER" id="PTHR11655:SF14">
    <property type="entry name" value="LARGE RIBOSOMAL SUBUNIT PROTEIN UL6M"/>
    <property type="match status" value="1"/>
</dbReference>
<feature type="region of interest" description="Disordered" evidence="8">
    <location>
        <begin position="1"/>
        <end position="30"/>
    </location>
</feature>
<keyword evidence="4 7" id="KW-0689">Ribosomal protein</keyword>
<dbReference type="InterPro" id="IPR002358">
    <property type="entry name" value="Ribosomal_uL6_CS"/>
</dbReference>
<dbReference type="PRINTS" id="PR00059">
    <property type="entry name" value="RIBOSOMALL6"/>
</dbReference>
<dbReference type="FunFam" id="3.90.930.12:FF:000001">
    <property type="entry name" value="50S ribosomal protein L6"/>
    <property type="match status" value="1"/>
</dbReference>
<evidence type="ECO:0000256" key="1">
    <source>
        <dbReference type="ARBA" id="ARBA00009356"/>
    </source>
</evidence>
<dbReference type="SUPFAM" id="SSF56053">
    <property type="entry name" value="Ribosomal protein L6"/>
    <property type="match status" value="2"/>
</dbReference>
<name>A0A8S1IVP6_9CHLO</name>
<evidence type="ECO:0000256" key="6">
    <source>
        <dbReference type="ARBA" id="ARBA00069413"/>
    </source>
</evidence>
<dbReference type="Gene3D" id="3.90.930.12">
    <property type="entry name" value="Ribosomal protein L6, alpha-beta domain"/>
    <property type="match status" value="2"/>
</dbReference>
<feature type="domain" description="Large ribosomal subunit protein uL6 alpha-beta" evidence="9">
    <location>
        <begin position="131"/>
        <end position="205"/>
    </location>
</feature>
<keyword evidence="5 7" id="KW-0687">Ribonucleoprotein</keyword>
<dbReference type="Pfam" id="PF00347">
    <property type="entry name" value="Ribosomal_L6"/>
    <property type="match status" value="2"/>
</dbReference>
<reference evidence="10" key="1">
    <citation type="submission" date="2020-12" db="EMBL/GenBank/DDBJ databases">
        <authorList>
            <person name="Iha C."/>
        </authorList>
    </citation>
    <scope>NUCLEOTIDE SEQUENCE</scope>
</reference>
<keyword evidence="2" id="KW-0699">rRNA-binding</keyword>
<dbReference type="GO" id="GO:0019843">
    <property type="term" value="F:rRNA binding"/>
    <property type="evidence" value="ECO:0007669"/>
    <property type="project" value="UniProtKB-KW"/>
</dbReference>
<sequence>MLQAGSQKGGPVSSRPGGRPLARYTAGARPGPRRRLQVLCGESRIGKKPVPIPSSVSYTLEGNFLKVKGPKGELERTFSNHVGVTEQEGSLVFTRKDDSRKGKAMHGLARALCNNMVVGVSEGFEIKLQMIGVGYRASTQGQTVTLNVGYCHPVVLDVPEGVKVQVEKNTNLTVSGYNKEIVGNFAAVMRSKRPPEPYKGKGIRYLGEEVRMKEGKKGK</sequence>
<dbReference type="PANTHER" id="PTHR11655">
    <property type="entry name" value="60S/50S RIBOSOMAL PROTEIN L6/L9"/>
    <property type="match status" value="1"/>
</dbReference>
<evidence type="ECO:0000256" key="2">
    <source>
        <dbReference type="ARBA" id="ARBA00022730"/>
    </source>
</evidence>
<evidence type="ECO:0000256" key="3">
    <source>
        <dbReference type="ARBA" id="ARBA00022884"/>
    </source>
</evidence>
<protein>
    <recommendedName>
        <fullName evidence="6">Large ribosomal subunit protein uL6c</fullName>
    </recommendedName>
</protein>
<dbReference type="GO" id="GO:1990904">
    <property type="term" value="C:ribonucleoprotein complex"/>
    <property type="evidence" value="ECO:0007669"/>
    <property type="project" value="UniProtKB-KW"/>
</dbReference>
<proteinExistence type="inferred from homology"/>
<accession>A0A8S1IVP6</accession>